<organism evidence="1 2">
    <name type="scientific">Melia azedarach</name>
    <name type="common">Chinaberry tree</name>
    <dbReference type="NCBI Taxonomy" id="155640"/>
    <lineage>
        <taxon>Eukaryota</taxon>
        <taxon>Viridiplantae</taxon>
        <taxon>Streptophyta</taxon>
        <taxon>Embryophyta</taxon>
        <taxon>Tracheophyta</taxon>
        <taxon>Spermatophyta</taxon>
        <taxon>Magnoliopsida</taxon>
        <taxon>eudicotyledons</taxon>
        <taxon>Gunneridae</taxon>
        <taxon>Pentapetalae</taxon>
        <taxon>rosids</taxon>
        <taxon>malvids</taxon>
        <taxon>Sapindales</taxon>
        <taxon>Meliaceae</taxon>
        <taxon>Melia</taxon>
    </lineage>
</organism>
<reference evidence="1 2" key="1">
    <citation type="journal article" date="2023" name="Science">
        <title>Complex scaffold remodeling in plant triterpene biosynthesis.</title>
        <authorList>
            <person name="De La Pena R."/>
            <person name="Hodgson H."/>
            <person name="Liu J.C."/>
            <person name="Stephenson M.J."/>
            <person name="Martin A.C."/>
            <person name="Owen C."/>
            <person name="Harkess A."/>
            <person name="Leebens-Mack J."/>
            <person name="Jimenez L.E."/>
            <person name="Osbourn A."/>
            <person name="Sattely E.S."/>
        </authorList>
    </citation>
    <scope>NUCLEOTIDE SEQUENCE [LARGE SCALE GENOMIC DNA]</scope>
    <source>
        <strain evidence="2">cv. JPN11</strain>
        <tissue evidence="1">Leaf</tissue>
    </source>
</reference>
<name>A0ACC1XX24_MELAZ</name>
<dbReference type="EMBL" id="CM051400">
    <property type="protein sequence ID" value="KAJ4715457.1"/>
    <property type="molecule type" value="Genomic_DNA"/>
</dbReference>
<sequence>MGFLDLFIVSLIAVLKVLLVTAVGLFLSMDRINLLGRNVTRDLNNLAFFVFNPALILSSLSETITFQTFTTLWFMPVNLSFTVIIGSMLAWILIKVTQTPAHLQGLVVGSCSCGNHIFLLIIVQAICEDSKSPFGHSSVCSTQGKAYGSLSFAVSTFYIWTYLYAIMSIYANKSIADTITAKNDSALGIQTSGEIPSEILSESCNTPLLSSTACPSSESVVSFPNKMTDRFRKVTAEINLKLVFTPSTIAVIVGCVIGIVSPVRKAMIGDSAPLRVIDNSLSLLGDAAIPSITLVLGANLLNGLRGSRMSILLIIGIIVVRYIILPLLGVLIVKGAHYFGMIGSNSFYHFVLLLQFAVPPPISVGTISQLHDVSVSESSVILLWTYAVASIALTLWTTFYLWLLA</sequence>
<evidence type="ECO:0000313" key="2">
    <source>
        <dbReference type="Proteomes" id="UP001164539"/>
    </source>
</evidence>
<dbReference type="Proteomes" id="UP001164539">
    <property type="component" value="Chromosome 7"/>
</dbReference>
<proteinExistence type="predicted"/>
<gene>
    <name evidence="1" type="ORF">OWV82_013816</name>
</gene>
<accession>A0ACC1XX24</accession>
<comment type="caution">
    <text evidence="1">The sequence shown here is derived from an EMBL/GenBank/DDBJ whole genome shotgun (WGS) entry which is preliminary data.</text>
</comment>
<evidence type="ECO:0000313" key="1">
    <source>
        <dbReference type="EMBL" id="KAJ4715457.1"/>
    </source>
</evidence>
<keyword evidence="2" id="KW-1185">Reference proteome</keyword>
<protein>
    <submittedName>
        <fullName evidence="1">Auxin efflux carrier family protein</fullName>
    </submittedName>
</protein>